<evidence type="ECO:0000256" key="2">
    <source>
        <dbReference type="ARBA" id="ARBA00047806"/>
    </source>
</evidence>
<organism evidence="6 7">
    <name type="scientific">Candidatus Yanofskybacteria bacterium RIFCSPLOWO2_01_FULL_49_17</name>
    <dbReference type="NCBI Taxonomy" id="1802700"/>
    <lineage>
        <taxon>Bacteria</taxon>
        <taxon>Candidatus Yanofskyibacteriota</taxon>
    </lineage>
</organism>
<sequence>MKEVIMFGGGCFWCTEAVFSVLKGVISVTPGYAGSDTPNPTYKSVSTDKTGHAEVLKVKYDPEQISIRELSTVFFASHDPTTLNRQGADVGTRYRSIILWTTPEQRERSKKYIGELKNQGIKVVTEVKELGKFFPAEEYHQNYYRNHPDLPYSQVVITSKIEKVQKEFQKLLKNNLK</sequence>
<accession>A0A1F8GTT9</accession>
<dbReference type="InterPro" id="IPR002569">
    <property type="entry name" value="Met_Sox_Rdtase_MsrA_dom"/>
</dbReference>
<protein>
    <recommendedName>
        <fullName evidence="4">Peptide methionine sulfoxide reductase MsrA</fullName>
        <shortName evidence="4">Protein-methionine-S-oxide reductase</shortName>
        <ecNumber evidence="4">1.8.4.11</ecNumber>
    </recommendedName>
    <alternativeName>
        <fullName evidence="4">Peptide-methionine (S)-S-oxide reductase</fullName>
        <shortName evidence="4">Peptide Met(O) reductase</shortName>
    </alternativeName>
</protein>
<evidence type="ECO:0000256" key="3">
    <source>
        <dbReference type="ARBA" id="ARBA00048782"/>
    </source>
</evidence>
<dbReference type="NCBIfam" id="TIGR00401">
    <property type="entry name" value="msrA"/>
    <property type="match status" value="1"/>
</dbReference>
<comment type="similarity">
    <text evidence="4">Belongs to the MsrA Met sulfoxide reductase family.</text>
</comment>
<feature type="active site" evidence="4">
    <location>
        <position position="11"/>
    </location>
</feature>
<evidence type="ECO:0000256" key="1">
    <source>
        <dbReference type="ARBA" id="ARBA00023002"/>
    </source>
</evidence>
<dbReference type="GO" id="GO:0008113">
    <property type="term" value="F:peptide-methionine (S)-S-oxide reductase activity"/>
    <property type="evidence" value="ECO:0007669"/>
    <property type="project" value="UniProtKB-UniRule"/>
</dbReference>
<comment type="catalytic activity">
    <reaction evidence="2 4">
        <text>L-methionyl-[protein] + [thioredoxin]-disulfide + H2O = L-methionyl-(S)-S-oxide-[protein] + [thioredoxin]-dithiol</text>
        <dbReference type="Rhea" id="RHEA:14217"/>
        <dbReference type="Rhea" id="RHEA-COMP:10698"/>
        <dbReference type="Rhea" id="RHEA-COMP:10700"/>
        <dbReference type="Rhea" id="RHEA-COMP:12313"/>
        <dbReference type="Rhea" id="RHEA-COMP:12315"/>
        <dbReference type="ChEBI" id="CHEBI:15377"/>
        <dbReference type="ChEBI" id="CHEBI:16044"/>
        <dbReference type="ChEBI" id="CHEBI:29950"/>
        <dbReference type="ChEBI" id="CHEBI:44120"/>
        <dbReference type="ChEBI" id="CHEBI:50058"/>
        <dbReference type="EC" id="1.8.4.11"/>
    </reaction>
</comment>
<evidence type="ECO:0000313" key="6">
    <source>
        <dbReference type="EMBL" id="OGN27859.1"/>
    </source>
</evidence>
<dbReference type="GO" id="GO:0033744">
    <property type="term" value="F:L-methionine:thioredoxin-disulfide S-oxidoreductase activity"/>
    <property type="evidence" value="ECO:0007669"/>
    <property type="project" value="RHEA"/>
</dbReference>
<evidence type="ECO:0000313" key="7">
    <source>
        <dbReference type="Proteomes" id="UP000178444"/>
    </source>
</evidence>
<dbReference type="AlphaFoldDB" id="A0A1F8GTT9"/>
<dbReference type="PANTHER" id="PTHR43774">
    <property type="entry name" value="PEPTIDE METHIONINE SULFOXIDE REDUCTASE"/>
    <property type="match status" value="1"/>
</dbReference>
<proteinExistence type="inferred from homology"/>
<dbReference type="SUPFAM" id="SSF55068">
    <property type="entry name" value="Peptide methionine sulfoxide reductase"/>
    <property type="match status" value="1"/>
</dbReference>
<dbReference type="Proteomes" id="UP000178444">
    <property type="component" value="Unassembled WGS sequence"/>
</dbReference>
<keyword evidence="1 4" id="KW-0560">Oxidoreductase</keyword>
<reference evidence="6 7" key="1">
    <citation type="journal article" date="2016" name="Nat. Commun.">
        <title>Thousands of microbial genomes shed light on interconnected biogeochemical processes in an aquifer system.</title>
        <authorList>
            <person name="Anantharaman K."/>
            <person name="Brown C.T."/>
            <person name="Hug L.A."/>
            <person name="Sharon I."/>
            <person name="Castelle C.J."/>
            <person name="Probst A.J."/>
            <person name="Thomas B.C."/>
            <person name="Singh A."/>
            <person name="Wilkins M.J."/>
            <person name="Karaoz U."/>
            <person name="Brodie E.L."/>
            <person name="Williams K.H."/>
            <person name="Hubbard S.S."/>
            <person name="Banfield J.F."/>
        </authorList>
    </citation>
    <scope>NUCLEOTIDE SEQUENCE [LARGE SCALE GENOMIC DNA]</scope>
</reference>
<dbReference type="Pfam" id="PF01625">
    <property type="entry name" value="PMSR"/>
    <property type="match status" value="1"/>
</dbReference>
<evidence type="ECO:0000256" key="4">
    <source>
        <dbReference type="HAMAP-Rule" id="MF_01401"/>
    </source>
</evidence>
<name>A0A1F8GTT9_9BACT</name>
<dbReference type="InterPro" id="IPR036509">
    <property type="entry name" value="Met_Sox_Rdtase_MsrA_sf"/>
</dbReference>
<feature type="domain" description="Peptide methionine sulphoxide reductase MsrA" evidence="5">
    <location>
        <begin position="5"/>
        <end position="152"/>
    </location>
</feature>
<dbReference type="HAMAP" id="MF_01401">
    <property type="entry name" value="MsrA"/>
    <property type="match status" value="1"/>
</dbReference>
<dbReference type="PANTHER" id="PTHR43774:SF1">
    <property type="entry name" value="PEPTIDE METHIONINE SULFOXIDE REDUCTASE MSRA 2"/>
    <property type="match status" value="1"/>
</dbReference>
<comment type="caution">
    <text evidence="6">The sequence shown here is derived from an EMBL/GenBank/DDBJ whole genome shotgun (WGS) entry which is preliminary data.</text>
</comment>
<dbReference type="EMBL" id="MGKO01000006">
    <property type="protein sequence ID" value="OGN27859.1"/>
    <property type="molecule type" value="Genomic_DNA"/>
</dbReference>
<comment type="function">
    <text evidence="4">Has an important function as a repair enzyme for proteins that have been inactivated by oxidation. Catalyzes the reversible oxidation-reduction of methionine sulfoxide in proteins to methionine.</text>
</comment>
<dbReference type="EC" id="1.8.4.11" evidence="4"/>
<dbReference type="Gene3D" id="3.30.1060.10">
    <property type="entry name" value="Peptide methionine sulphoxide reductase MsrA"/>
    <property type="match status" value="1"/>
</dbReference>
<gene>
    <name evidence="4" type="primary">msrA</name>
    <name evidence="6" type="ORF">A2941_00735</name>
</gene>
<evidence type="ECO:0000259" key="5">
    <source>
        <dbReference type="Pfam" id="PF01625"/>
    </source>
</evidence>
<comment type="catalytic activity">
    <reaction evidence="3 4">
        <text>[thioredoxin]-disulfide + L-methionine + H2O = L-methionine (S)-S-oxide + [thioredoxin]-dithiol</text>
        <dbReference type="Rhea" id="RHEA:19993"/>
        <dbReference type="Rhea" id="RHEA-COMP:10698"/>
        <dbReference type="Rhea" id="RHEA-COMP:10700"/>
        <dbReference type="ChEBI" id="CHEBI:15377"/>
        <dbReference type="ChEBI" id="CHEBI:29950"/>
        <dbReference type="ChEBI" id="CHEBI:50058"/>
        <dbReference type="ChEBI" id="CHEBI:57844"/>
        <dbReference type="ChEBI" id="CHEBI:58772"/>
        <dbReference type="EC" id="1.8.4.11"/>
    </reaction>
</comment>